<feature type="compositionally biased region" description="Basic residues" evidence="1">
    <location>
        <begin position="517"/>
        <end position="526"/>
    </location>
</feature>
<evidence type="ECO:0000313" key="2">
    <source>
        <dbReference type="EMBL" id="ORC87653.1"/>
    </source>
</evidence>
<feature type="compositionally biased region" description="Polar residues" evidence="1">
    <location>
        <begin position="532"/>
        <end position="557"/>
    </location>
</feature>
<dbReference type="EMBL" id="NBCO01000021">
    <property type="protein sequence ID" value="ORC87653.1"/>
    <property type="molecule type" value="Genomic_DNA"/>
</dbReference>
<comment type="caution">
    <text evidence="2">The sequence shown here is derived from an EMBL/GenBank/DDBJ whole genome shotgun (WGS) entry which is preliminary data.</text>
</comment>
<keyword evidence="3" id="KW-1185">Reference proteome</keyword>
<dbReference type="Proteomes" id="UP000192257">
    <property type="component" value="Unassembled WGS sequence"/>
</dbReference>
<protein>
    <submittedName>
        <fullName evidence="2">Uncharacterized protein</fullName>
    </submittedName>
</protein>
<reference evidence="2 3" key="1">
    <citation type="submission" date="2017-03" db="EMBL/GenBank/DDBJ databases">
        <title>An alternative strategy for trypanosome survival in the mammalian bloodstream revealed through genome and transcriptome analysis of the ubiquitous bovine parasite Trypanosoma (Megatrypanum) theileri.</title>
        <authorList>
            <person name="Kelly S."/>
            <person name="Ivens A."/>
            <person name="Mott A."/>
            <person name="O'Neill E."/>
            <person name="Emms D."/>
            <person name="Macleod O."/>
            <person name="Voorheis P."/>
            <person name="Matthews J."/>
            <person name="Matthews K."/>
            <person name="Carrington M."/>
        </authorList>
    </citation>
    <scope>NUCLEOTIDE SEQUENCE [LARGE SCALE GENOMIC DNA]</scope>
    <source>
        <strain evidence="2">Edinburgh</strain>
    </source>
</reference>
<feature type="region of interest" description="Disordered" evidence="1">
    <location>
        <begin position="516"/>
        <end position="557"/>
    </location>
</feature>
<dbReference type="VEuPathDB" id="TriTrypDB:TM35_000212590"/>
<organism evidence="2 3">
    <name type="scientific">Trypanosoma theileri</name>
    <dbReference type="NCBI Taxonomy" id="67003"/>
    <lineage>
        <taxon>Eukaryota</taxon>
        <taxon>Discoba</taxon>
        <taxon>Euglenozoa</taxon>
        <taxon>Kinetoplastea</taxon>
        <taxon>Metakinetoplastina</taxon>
        <taxon>Trypanosomatida</taxon>
        <taxon>Trypanosomatidae</taxon>
        <taxon>Trypanosoma</taxon>
    </lineage>
</organism>
<evidence type="ECO:0000313" key="3">
    <source>
        <dbReference type="Proteomes" id="UP000192257"/>
    </source>
</evidence>
<dbReference type="GeneID" id="39986889"/>
<name>A0A1X0NT58_9TRYP</name>
<gene>
    <name evidence="2" type="ORF">TM35_000212590</name>
</gene>
<sequence length="1433" mass="162379">MLRCCSSVLRTSTSVDLAFRRALGSQSTLLDLVPVKKPLIDGSLCWFIEENIDIVLVSGVKGTSPDEVTDGVKLRATHLLQQCGDGDAVKGCYALKRCVQEAVTVRHLLRRLDLQVLLRVWDESPTTKTSLEMSSDDFKYDSDVKLHCSIYEIDTWEPHKEKRHLKDISAFPSEVSLDQLLRRALHVVEQDAEKKEQQFALASFLEARLLLLHGSASPFPIRFNHSVSFSERENEVMCSSSSFKGRMESNPMMVFAEDPATRWIVSSTSYKVDLEFLRYSIEGSDHQKFISGTWKLQDNVGNTERCDVPLVTLKNKKGLIFGSHSLDMKGQKHQQQEEQEEEEMVDEDTLEKLENAGKLIRVSYLEGKQHVSKVLRLLWDQPILQSLLFYTSVEFFCGRLSCTRAEDYVKSCGRLEIDSWLNDQGRQTTIPMPPLYLRYFTSLDFLQECLPLEMGSRIMLFTQLGPLHLSYHVAAASGDRVVTPMSCFSSATAALSALLPWYTATPLRPVVSEQNYPHHHQHHNHNHQQQQKPSENSTATETAGGSGEQTTKPTEDASLNTVRVLDVEAVLKKMGVVSGTFASDRLEYFDTSGRKLLEFDQMDTLNGIERLVRCLRRKRAASFTTISLHEGARAPHIIAGRALAGFAANKMPPYVKRVRIPVPLVPGEFFGIRFAGLLELEQLECRLLSIFEEYAEDPTQWPLRRRTPCFFNRWRFTRGIIAAIMRHDDKFRYTIDPPLGEKGSRTLLLRLYSGDTVMREITVQEEAVLLQVRNCFAEYANQWIVDLPPIEDVLFGMLDIKKTTSFSYRTVLNAMLQNSEVYTTNEDTVSLELRISSDVSVILSSEKSGGTPESKEMISRSFVVRQFAMLLPLIALLQRAQLIISELKDNGGAVFHCQDNTAVGRGFRWELKKQTDNLNKYEVIDAVEGMSRWVALGELVDRYPLQKEARKPVKEFRKPAKEVTINQKIKYGLTIEECQAILGRKYGVQKIIHEYNRDNNEFIVKGLNCDTQKESRTTSLIRVIALKEKDSIGHVIHRYYWKELEIPNPPALSFEDLRLRSLQSIYNLCQPYFTLALPPLNDSLSEVLTKKGWCVVLKLPGNLFAFETLKHVEYVYLGRGKHEGRREVMRQFYNSIFGNASSTTEQVLLNAFKNDPVSHPEVSTAINSINPGIQGKTRTSTSLSSSLSVPTAVTPCGKDACMYSELMRVIGNALQSHVGYDGVVECRLSFMTGIKCRYVRQPFSHGDQVDLFNVPLRSTLWLPLQLLCELMSCALRLLSETVLTDLLLRASSEWPSVFLDMNKNERLFCTTFLRRYLGLYSYEENDVDPRAAVPGTIYLVESTRSVSGGNVEASLLLLQTPLPPHTATFKKSLALEKGTSLSRAELGLWSNVAQQLEHLLEGIQKHNIQHAQQRDVDKAVFSFLSRLAMDEGR</sequence>
<accession>A0A1X0NT58</accession>
<dbReference type="RefSeq" id="XP_028881719.1">
    <property type="nucleotide sequence ID" value="XM_029027109.1"/>
</dbReference>
<dbReference type="OrthoDB" id="241073at2759"/>
<evidence type="ECO:0000256" key="1">
    <source>
        <dbReference type="SAM" id="MobiDB-lite"/>
    </source>
</evidence>
<proteinExistence type="predicted"/>